<comment type="caution">
    <text evidence="3">The sequence shown here is derived from an EMBL/GenBank/DDBJ whole genome shotgun (WGS) entry which is preliminary data.</text>
</comment>
<keyword evidence="4" id="KW-1185">Reference proteome</keyword>
<evidence type="ECO:0000256" key="1">
    <source>
        <dbReference type="SAM" id="MobiDB-lite"/>
    </source>
</evidence>
<protein>
    <recommendedName>
        <fullName evidence="5">Lipoprotein</fullName>
    </recommendedName>
</protein>
<dbReference type="PROSITE" id="PS51257">
    <property type="entry name" value="PROKAR_LIPOPROTEIN"/>
    <property type="match status" value="1"/>
</dbReference>
<accession>A0ABQ3QTS9</accession>
<evidence type="ECO:0000256" key="2">
    <source>
        <dbReference type="SAM" id="SignalP"/>
    </source>
</evidence>
<organism evidence="3 4">
    <name type="scientific">Streptomyces violascens</name>
    <dbReference type="NCBI Taxonomy" id="67381"/>
    <lineage>
        <taxon>Bacteria</taxon>
        <taxon>Bacillati</taxon>
        <taxon>Actinomycetota</taxon>
        <taxon>Actinomycetes</taxon>
        <taxon>Kitasatosporales</taxon>
        <taxon>Streptomycetaceae</taxon>
        <taxon>Streptomyces</taxon>
    </lineage>
</organism>
<feature type="region of interest" description="Disordered" evidence="1">
    <location>
        <begin position="24"/>
        <end position="44"/>
    </location>
</feature>
<name>A0ABQ3QTS9_9ACTN</name>
<reference evidence="3" key="1">
    <citation type="submission" date="2024-05" db="EMBL/GenBank/DDBJ databases">
        <title>Whole genome shotgun sequence of Streptomyces violascens NBRC 12920.</title>
        <authorList>
            <person name="Komaki H."/>
            <person name="Tamura T."/>
        </authorList>
    </citation>
    <scope>NUCLEOTIDE SEQUENCE</scope>
    <source>
        <strain evidence="3">NBRC 12920</strain>
    </source>
</reference>
<feature type="chain" id="PRO_5046613525" description="Lipoprotein" evidence="2">
    <location>
        <begin position="24"/>
        <end position="174"/>
    </location>
</feature>
<proteinExistence type="predicted"/>
<sequence length="174" mass="18648">MRSVKVTLAAAAMSALLSGCGGFEGPSTPAPTTPRATSTSSGNLAYERTRKAWGDTEWNIKQSFFSEGLTPSGADFWAPGQCSLRMSATYREDERAKLSRSLDNLVQDGWISDLKTPKNTQFTNGDMRLSVSTEHDVSEPGSPVQANAPLKYVFLDVTSISCASSADTSTARQP</sequence>
<evidence type="ECO:0000313" key="3">
    <source>
        <dbReference type="EMBL" id="GHI40665.1"/>
    </source>
</evidence>
<feature type="signal peptide" evidence="2">
    <location>
        <begin position="1"/>
        <end position="23"/>
    </location>
</feature>
<dbReference type="EMBL" id="BNDY01000017">
    <property type="protein sequence ID" value="GHI40665.1"/>
    <property type="molecule type" value="Genomic_DNA"/>
</dbReference>
<evidence type="ECO:0008006" key="5">
    <source>
        <dbReference type="Google" id="ProtNLM"/>
    </source>
</evidence>
<evidence type="ECO:0000313" key="4">
    <source>
        <dbReference type="Proteomes" id="UP001050808"/>
    </source>
</evidence>
<gene>
    <name evidence="3" type="ORF">Sviol_50730</name>
</gene>
<keyword evidence="2" id="KW-0732">Signal</keyword>
<dbReference type="Proteomes" id="UP001050808">
    <property type="component" value="Unassembled WGS sequence"/>
</dbReference>